<name>A0A8F2IFJ6_9CAUD</name>
<organism evidence="2 3">
    <name type="scientific">Gordonia phage VanLee</name>
    <dbReference type="NCBI Taxonomy" id="2845816"/>
    <lineage>
        <taxon>Viruses</taxon>
        <taxon>Duplodnaviria</taxon>
        <taxon>Heunggongvirae</taxon>
        <taxon>Uroviricota</taxon>
        <taxon>Caudoviricetes</taxon>
        <taxon>Kruegerviridae</taxon>
        <taxon>Vanleevirus</taxon>
        <taxon>Vanleevirus vanlee</taxon>
    </lineage>
</organism>
<proteinExistence type="predicted"/>
<gene>
    <name evidence="2" type="primary">131</name>
    <name evidence="2" type="ORF">SEA_VANLEE_131</name>
</gene>
<keyword evidence="3" id="KW-1185">Reference proteome</keyword>
<dbReference type="RefSeq" id="YP_010755871.1">
    <property type="nucleotide sequence ID" value="NC_073474.1"/>
</dbReference>
<accession>A0A8F2IFJ6</accession>
<evidence type="ECO:0000313" key="2">
    <source>
        <dbReference type="EMBL" id="QWS68247.1"/>
    </source>
</evidence>
<reference evidence="2" key="1">
    <citation type="submission" date="2021-04" db="EMBL/GenBank/DDBJ databases">
        <authorList>
            <person name="Barnhill K.B."/>
            <person name="Biggs A.M."/>
            <person name="Bland J."/>
            <person name="Choudhary H.M."/>
            <person name="Crogan R.E."/>
            <person name="Finocchiaro A.B."/>
            <person name="Franco V."/>
            <person name="Fuller T.A."/>
            <person name="Hanwacker C.G."/>
            <person name="Howard Z.E."/>
            <person name="Iqbal M."/>
            <person name="Mathew A.M."/>
            <person name="Miller S."/>
            <person name="Padhye S."/>
            <person name="Rainey E."/>
            <person name="Rodriguez A."/>
            <person name="Stewart E."/>
            <person name="Otero L.A."/>
            <person name="Chase M.A."/>
            <person name="Pollenz R.S."/>
            <person name="Garlena R.A."/>
            <person name="Russell D.A."/>
            <person name="Jacobs-Sera D."/>
            <person name="Hatfull G.F."/>
        </authorList>
    </citation>
    <scope>NUCLEOTIDE SEQUENCE</scope>
</reference>
<feature type="region of interest" description="Disordered" evidence="1">
    <location>
        <begin position="68"/>
        <end position="88"/>
    </location>
</feature>
<evidence type="ECO:0000256" key="1">
    <source>
        <dbReference type="SAM" id="MobiDB-lite"/>
    </source>
</evidence>
<dbReference type="Proteomes" id="UP000683422">
    <property type="component" value="Segment"/>
</dbReference>
<dbReference type="EMBL" id="MZ028627">
    <property type="protein sequence ID" value="QWS68247.1"/>
    <property type="molecule type" value="Genomic_DNA"/>
</dbReference>
<sequence>MTSHVEIPQPVVEQYFVDRAKAEGAAFTAFCEEHGYVRDIFEFTPEQRAEWNAVYDDLAADWDARRDQLKSEHAETPDAVASGASVGS</sequence>
<evidence type="ECO:0000313" key="3">
    <source>
        <dbReference type="Proteomes" id="UP000683422"/>
    </source>
</evidence>
<dbReference type="KEGG" id="vg:80020544"/>
<dbReference type="GeneID" id="80020544"/>
<protein>
    <submittedName>
        <fullName evidence="2">Uncharacterized protein</fullName>
    </submittedName>
</protein>